<dbReference type="RefSeq" id="WP_119761367.1">
    <property type="nucleotide sequence ID" value="NZ_QYUM01000003.1"/>
</dbReference>
<dbReference type="Pfam" id="PF00072">
    <property type="entry name" value="Response_reg"/>
    <property type="match status" value="1"/>
</dbReference>
<evidence type="ECO:0000259" key="5">
    <source>
        <dbReference type="PROSITE" id="PS51755"/>
    </source>
</evidence>
<feature type="modified residue" description="4-aspartylphosphate" evidence="2">
    <location>
        <position position="53"/>
    </location>
</feature>
<dbReference type="PANTHER" id="PTHR48111:SF50">
    <property type="entry name" value="KDP OPERON TRANSCRIPTIONAL REGULATORY PROTEIN KDPE"/>
    <property type="match status" value="1"/>
</dbReference>
<dbReference type="InterPro" id="IPR039420">
    <property type="entry name" value="WalR-like"/>
</dbReference>
<protein>
    <submittedName>
        <fullName evidence="6">DNA-binding response regulator</fullName>
    </submittedName>
</protein>
<dbReference type="PROSITE" id="PS50110">
    <property type="entry name" value="RESPONSE_REGULATORY"/>
    <property type="match status" value="1"/>
</dbReference>
<dbReference type="EMBL" id="QYUM01000003">
    <property type="protein sequence ID" value="RJF90288.1"/>
    <property type="molecule type" value="Genomic_DNA"/>
</dbReference>
<evidence type="ECO:0000313" key="6">
    <source>
        <dbReference type="EMBL" id="RJF90288.1"/>
    </source>
</evidence>
<dbReference type="Pfam" id="PF00486">
    <property type="entry name" value="Trans_reg_C"/>
    <property type="match status" value="1"/>
</dbReference>
<dbReference type="GO" id="GO:0006355">
    <property type="term" value="P:regulation of DNA-templated transcription"/>
    <property type="evidence" value="ECO:0007669"/>
    <property type="project" value="InterPro"/>
</dbReference>
<dbReference type="PANTHER" id="PTHR48111">
    <property type="entry name" value="REGULATOR OF RPOS"/>
    <property type="match status" value="1"/>
</dbReference>
<dbReference type="OrthoDB" id="9802426at2"/>
<reference evidence="6 7" key="1">
    <citation type="submission" date="2018-09" db="EMBL/GenBank/DDBJ databases">
        <authorList>
            <person name="Zhu H."/>
        </authorList>
    </citation>
    <scope>NUCLEOTIDE SEQUENCE [LARGE SCALE GENOMIC DNA]</scope>
    <source>
        <strain evidence="6 7">K2R01-6</strain>
    </source>
</reference>
<feature type="DNA-binding region" description="OmpR/PhoB-type" evidence="3">
    <location>
        <begin position="118"/>
        <end position="222"/>
    </location>
</feature>
<gene>
    <name evidence="6" type="ORF">D3876_08435</name>
</gene>
<evidence type="ECO:0000313" key="7">
    <source>
        <dbReference type="Proteomes" id="UP000286100"/>
    </source>
</evidence>
<comment type="caution">
    <text evidence="6">The sequence shown here is derived from an EMBL/GenBank/DDBJ whole genome shotgun (WGS) entry which is preliminary data.</text>
</comment>
<dbReference type="SMART" id="SM00862">
    <property type="entry name" value="Trans_reg_C"/>
    <property type="match status" value="1"/>
</dbReference>
<dbReference type="SMART" id="SM00448">
    <property type="entry name" value="REC"/>
    <property type="match status" value="1"/>
</dbReference>
<dbReference type="GO" id="GO:0005829">
    <property type="term" value="C:cytosol"/>
    <property type="evidence" value="ECO:0007669"/>
    <property type="project" value="TreeGrafter"/>
</dbReference>
<dbReference type="InterPro" id="IPR011006">
    <property type="entry name" value="CheY-like_superfamily"/>
</dbReference>
<organism evidence="6 7">
    <name type="scientific">Sphingomonas cavernae</name>
    <dbReference type="NCBI Taxonomy" id="2320861"/>
    <lineage>
        <taxon>Bacteria</taxon>
        <taxon>Pseudomonadati</taxon>
        <taxon>Pseudomonadota</taxon>
        <taxon>Alphaproteobacteria</taxon>
        <taxon>Sphingomonadales</taxon>
        <taxon>Sphingomonadaceae</taxon>
        <taxon>Sphingomonas</taxon>
    </lineage>
</organism>
<dbReference type="GO" id="GO:0000156">
    <property type="term" value="F:phosphorelay response regulator activity"/>
    <property type="evidence" value="ECO:0007669"/>
    <property type="project" value="TreeGrafter"/>
</dbReference>
<dbReference type="InterPro" id="IPR016032">
    <property type="entry name" value="Sig_transdc_resp-reg_C-effctor"/>
</dbReference>
<keyword evidence="7" id="KW-1185">Reference proteome</keyword>
<dbReference type="AlphaFoldDB" id="A0A418WJU1"/>
<keyword evidence="1 3" id="KW-0238">DNA-binding</keyword>
<dbReference type="CDD" id="cd00383">
    <property type="entry name" value="trans_reg_C"/>
    <property type="match status" value="1"/>
</dbReference>
<keyword evidence="2" id="KW-0597">Phosphoprotein</keyword>
<name>A0A418WJU1_9SPHN</name>
<evidence type="ECO:0000256" key="3">
    <source>
        <dbReference type="PROSITE-ProRule" id="PRU01091"/>
    </source>
</evidence>
<feature type="domain" description="OmpR/PhoB-type" evidence="5">
    <location>
        <begin position="118"/>
        <end position="222"/>
    </location>
</feature>
<dbReference type="Gene3D" id="3.40.50.2300">
    <property type="match status" value="1"/>
</dbReference>
<proteinExistence type="predicted"/>
<dbReference type="InterPro" id="IPR001867">
    <property type="entry name" value="OmpR/PhoB-type_DNA-bd"/>
</dbReference>
<dbReference type="SUPFAM" id="SSF46894">
    <property type="entry name" value="C-terminal effector domain of the bipartite response regulators"/>
    <property type="match status" value="1"/>
</dbReference>
<evidence type="ECO:0000256" key="2">
    <source>
        <dbReference type="PROSITE-ProRule" id="PRU00169"/>
    </source>
</evidence>
<dbReference type="Gene3D" id="1.10.10.10">
    <property type="entry name" value="Winged helix-like DNA-binding domain superfamily/Winged helix DNA-binding domain"/>
    <property type="match status" value="1"/>
</dbReference>
<dbReference type="Gene3D" id="6.10.250.690">
    <property type="match status" value="1"/>
</dbReference>
<accession>A0A418WJU1</accession>
<sequence>MTAHILVVESEPTLACALEATLSYGGFSSAFAATYNEAKTLLNTESFDAVLLDLELSGESRYDLLKRIRETSDGPIIVLSPLDAEHHKIKVLDLGADDLLSKPFLPGELLARVRAMLRRSIAHKPAETPIAGMRLEHRCARIGPRIVDLSTNEYKLLSALAQCPGVSVSTEDLVATMWGKLDHNRCSHLRVLVHQLREKLEVDPRRPRILLTARGYGYRVARVKEAH</sequence>
<dbReference type="SUPFAM" id="SSF52172">
    <property type="entry name" value="CheY-like"/>
    <property type="match status" value="1"/>
</dbReference>
<dbReference type="GO" id="GO:0032993">
    <property type="term" value="C:protein-DNA complex"/>
    <property type="evidence" value="ECO:0007669"/>
    <property type="project" value="TreeGrafter"/>
</dbReference>
<evidence type="ECO:0000259" key="4">
    <source>
        <dbReference type="PROSITE" id="PS50110"/>
    </source>
</evidence>
<dbReference type="GO" id="GO:0000976">
    <property type="term" value="F:transcription cis-regulatory region binding"/>
    <property type="evidence" value="ECO:0007669"/>
    <property type="project" value="TreeGrafter"/>
</dbReference>
<feature type="domain" description="Response regulatory" evidence="4">
    <location>
        <begin position="4"/>
        <end position="117"/>
    </location>
</feature>
<dbReference type="PROSITE" id="PS51755">
    <property type="entry name" value="OMPR_PHOB"/>
    <property type="match status" value="1"/>
</dbReference>
<evidence type="ECO:0000256" key="1">
    <source>
        <dbReference type="ARBA" id="ARBA00023125"/>
    </source>
</evidence>
<dbReference type="InterPro" id="IPR001789">
    <property type="entry name" value="Sig_transdc_resp-reg_receiver"/>
</dbReference>
<dbReference type="Proteomes" id="UP000286100">
    <property type="component" value="Unassembled WGS sequence"/>
</dbReference>
<dbReference type="InterPro" id="IPR036388">
    <property type="entry name" value="WH-like_DNA-bd_sf"/>
</dbReference>